<name>A0A7W2ICE8_9BURK</name>
<dbReference type="EMBL" id="JACEZT010000009">
    <property type="protein sequence ID" value="MBA5638279.1"/>
    <property type="molecule type" value="Genomic_DNA"/>
</dbReference>
<feature type="region of interest" description="Disordered" evidence="1">
    <location>
        <begin position="71"/>
        <end position="101"/>
    </location>
</feature>
<dbReference type="Proteomes" id="UP000534388">
    <property type="component" value="Unassembled WGS sequence"/>
</dbReference>
<dbReference type="InterPro" id="IPR006698">
    <property type="entry name" value="UPF0229"/>
</dbReference>
<reference evidence="2 3" key="1">
    <citation type="submission" date="2020-07" db="EMBL/GenBank/DDBJ databases">
        <title>Novel species isolated from subtropical streams in China.</title>
        <authorList>
            <person name="Lu H."/>
        </authorList>
    </citation>
    <scope>NUCLEOTIDE SEQUENCE [LARGE SCALE GENOMIC DNA]</scope>
    <source>
        <strain evidence="2 3">LX20W</strain>
    </source>
</reference>
<dbReference type="PANTHER" id="PTHR30510">
    <property type="entry name" value="UPF0229 PROTEIN YEAH"/>
    <property type="match status" value="1"/>
</dbReference>
<proteinExistence type="predicted"/>
<dbReference type="Pfam" id="PF04285">
    <property type="entry name" value="DUF444"/>
    <property type="match status" value="2"/>
</dbReference>
<dbReference type="InterPro" id="IPR036465">
    <property type="entry name" value="vWFA_dom_sf"/>
</dbReference>
<gene>
    <name evidence="2" type="ORF">H3H37_14570</name>
</gene>
<keyword evidence="3" id="KW-1185">Reference proteome</keyword>
<accession>A0A7W2ICE8</accession>
<protein>
    <submittedName>
        <fullName evidence="2">DUF444 family protein</fullName>
    </submittedName>
</protein>
<sequence>MAQADARGWYGLFARGARDWLRHNEKLREAVSSQLPDLAAVADAITSDAPRAWRVSTSQLELARLRLAQGPWQTGAGHGPGQPGELLREAGTNDGVAADGGSGDGAIHAQLDIAMDDVIDWLWEAFQLPDLQACHEALLTHAALERDGWNQRGARSRLDRRRTLAQAVKRRAVQPGGPAFTNEDLRFRQLARRPRLADAAAVFFVLDASASMTGAERRLAKTFFFLALRGLRRQYRQVAIRFIAHTTHAWEFAERDFFQVSGEGGTVASTAFELALACTDTHYRGNRPYRDSGPNCYLYYASDGENFSEDRVRAGQLLSVLCTRLNFLGYVETLPGLPRAAASEMTRLCAEQARLGRPIGCARLASPDDVWPALRSFFMARPPAGVAM</sequence>
<dbReference type="RefSeq" id="WP_182163705.1">
    <property type="nucleotide sequence ID" value="NZ_JACEZT010000009.1"/>
</dbReference>
<evidence type="ECO:0000313" key="2">
    <source>
        <dbReference type="EMBL" id="MBA5638279.1"/>
    </source>
</evidence>
<comment type="caution">
    <text evidence="2">The sequence shown here is derived from an EMBL/GenBank/DDBJ whole genome shotgun (WGS) entry which is preliminary data.</text>
</comment>
<dbReference type="SUPFAM" id="SSF53300">
    <property type="entry name" value="vWA-like"/>
    <property type="match status" value="1"/>
</dbReference>
<evidence type="ECO:0000256" key="1">
    <source>
        <dbReference type="SAM" id="MobiDB-lite"/>
    </source>
</evidence>
<evidence type="ECO:0000313" key="3">
    <source>
        <dbReference type="Proteomes" id="UP000534388"/>
    </source>
</evidence>
<dbReference type="PANTHER" id="PTHR30510:SF2">
    <property type="entry name" value="UPF0229 PROTEIN YEAH"/>
    <property type="match status" value="1"/>
</dbReference>
<organism evidence="2 3">
    <name type="scientific">Rugamonas brunnea</name>
    <dbReference type="NCBI Taxonomy" id="2758569"/>
    <lineage>
        <taxon>Bacteria</taxon>
        <taxon>Pseudomonadati</taxon>
        <taxon>Pseudomonadota</taxon>
        <taxon>Betaproteobacteria</taxon>
        <taxon>Burkholderiales</taxon>
        <taxon>Oxalobacteraceae</taxon>
        <taxon>Telluria group</taxon>
        <taxon>Rugamonas</taxon>
    </lineage>
</organism>
<dbReference type="AlphaFoldDB" id="A0A7W2ICE8"/>